<sequence>MKNGIILLGSSSSKGFTFQLSQLISKEFDYPIIDLKEKNILPFDYNFNNQNDDFIELFDEILKYDHIVFATPVYWYSMSGIMKTFFDRLTDGLILHKDKGRLLRGKSMSVISTGTDEDVVDYYFKPFKSSANYLGMKFKWEIYVSSKEGMRVTIEDLKEHIKEKS</sequence>
<evidence type="ECO:0000259" key="3">
    <source>
        <dbReference type="Pfam" id="PF03358"/>
    </source>
</evidence>
<dbReference type="InterPro" id="IPR051796">
    <property type="entry name" value="ISF_SsuE-like"/>
</dbReference>
<dbReference type="STRING" id="915059.NH26_08060"/>
<dbReference type="PANTHER" id="PTHR43278:SF4">
    <property type="entry name" value="NAD(P)H-DEPENDENT FMN-CONTAINING OXIDOREDUCTASE YWQN-RELATED"/>
    <property type="match status" value="1"/>
</dbReference>
<dbReference type="Gene3D" id="3.40.50.360">
    <property type="match status" value="1"/>
</dbReference>
<keyword evidence="2" id="KW-0288">FMN</keyword>
<accession>A0A1S1YZ73</accession>
<evidence type="ECO:0000313" key="5">
    <source>
        <dbReference type="Proteomes" id="UP000179797"/>
    </source>
</evidence>
<dbReference type="AlphaFoldDB" id="A0A1S1YZ73"/>
<evidence type="ECO:0000256" key="2">
    <source>
        <dbReference type="ARBA" id="ARBA00022643"/>
    </source>
</evidence>
<dbReference type="OrthoDB" id="9805976at2"/>
<proteinExistence type="predicted"/>
<reference evidence="4 5" key="1">
    <citation type="journal article" date="2012" name="Int. J. Syst. Evol. Microbiol.">
        <title>Flammeovirga pacifica sp. nov., isolated from deep-sea sediment.</title>
        <authorList>
            <person name="Xu H."/>
            <person name="Fu Y."/>
            <person name="Yang N."/>
            <person name="Ding Z."/>
            <person name="Lai Q."/>
            <person name="Zeng R."/>
        </authorList>
    </citation>
    <scope>NUCLEOTIDE SEQUENCE [LARGE SCALE GENOMIC DNA]</scope>
    <source>
        <strain evidence="5">DSM 24597 / LMG 26175 / WPAGA1</strain>
    </source>
</reference>
<protein>
    <recommendedName>
        <fullName evidence="3">NADPH-dependent FMN reductase-like domain-containing protein</fullName>
    </recommendedName>
</protein>
<dbReference type="PANTHER" id="PTHR43278">
    <property type="entry name" value="NAD(P)H-DEPENDENT FMN-CONTAINING OXIDOREDUCTASE YWQN-RELATED"/>
    <property type="match status" value="1"/>
</dbReference>
<evidence type="ECO:0000313" key="4">
    <source>
        <dbReference type="EMBL" id="OHX66309.1"/>
    </source>
</evidence>
<name>A0A1S1YZ73_FLAPC</name>
<dbReference type="InterPro" id="IPR029039">
    <property type="entry name" value="Flavoprotein-like_sf"/>
</dbReference>
<dbReference type="EMBL" id="JRYR02000001">
    <property type="protein sequence ID" value="OHX66309.1"/>
    <property type="molecule type" value="Genomic_DNA"/>
</dbReference>
<dbReference type="SUPFAM" id="SSF52218">
    <property type="entry name" value="Flavoproteins"/>
    <property type="match status" value="1"/>
</dbReference>
<dbReference type="Pfam" id="PF03358">
    <property type="entry name" value="FMN_red"/>
    <property type="match status" value="1"/>
</dbReference>
<keyword evidence="1" id="KW-0285">Flavoprotein</keyword>
<organism evidence="4 5">
    <name type="scientific">Flammeovirga pacifica</name>
    <dbReference type="NCBI Taxonomy" id="915059"/>
    <lineage>
        <taxon>Bacteria</taxon>
        <taxon>Pseudomonadati</taxon>
        <taxon>Bacteroidota</taxon>
        <taxon>Cytophagia</taxon>
        <taxon>Cytophagales</taxon>
        <taxon>Flammeovirgaceae</taxon>
        <taxon>Flammeovirga</taxon>
    </lineage>
</organism>
<feature type="domain" description="NADPH-dependent FMN reductase-like" evidence="3">
    <location>
        <begin position="6"/>
        <end position="115"/>
    </location>
</feature>
<evidence type="ECO:0000256" key="1">
    <source>
        <dbReference type="ARBA" id="ARBA00022630"/>
    </source>
</evidence>
<dbReference type="InterPro" id="IPR005025">
    <property type="entry name" value="FMN_Rdtase-like_dom"/>
</dbReference>
<gene>
    <name evidence="4" type="ORF">NH26_08060</name>
</gene>
<comment type="caution">
    <text evidence="4">The sequence shown here is derived from an EMBL/GenBank/DDBJ whole genome shotgun (WGS) entry which is preliminary data.</text>
</comment>
<keyword evidence="5" id="KW-1185">Reference proteome</keyword>
<dbReference type="RefSeq" id="WP_044225167.1">
    <property type="nucleotide sequence ID" value="NZ_JRYR02000001.1"/>
</dbReference>
<dbReference type="Proteomes" id="UP000179797">
    <property type="component" value="Unassembled WGS sequence"/>
</dbReference>
<dbReference type="GO" id="GO:0016491">
    <property type="term" value="F:oxidoreductase activity"/>
    <property type="evidence" value="ECO:0007669"/>
    <property type="project" value="InterPro"/>
</dbReference>